<dbReference type="EMBL" id="CP158268">
    <property type="protein sequence ID" value="XDJ85117.1"/>
    <property type="molecule type" value="Genomic_DNA"/>
</dbReference>
<sequence>MKIHDDHLYHGAALIQIAEHKRFTAINSLKVGRDVSRVAYCVNDNIAVYLKYATKPQGKFNEYTFTFNKDHITDLQKIHSKNEKAFIALVCVKDRQICCLSYEEFLRLQKAREDDAGKREDSLSVLVVAPPGKSLRVYVNAAGVKKMSVGKIILPRNRFPDVLFDL</sequence>
<reference evidence="1" key="1">
    <citation type="submission" date="2024-05" db="EMBL/GenBank/DDBJ databases">
        <authorList>
            <person name="Luo Y.-C."/>
            <person name="Nicholds J."/>
            <person name="Mortimer T."/>
            <person name="Maboni G."/>
        </authorList>
    </citation>
    <scope>NUCLEOTIDE SEQUENCE</scope>
    <source>
        <strain evidence="1">140124</strain>
    </source>
</reference>
<evidence type="ECO:0000313" key="1">
    <source>
        <dbReference type="EMBL" id="XDJ85117.1"/>
    </source>
</evidence>
<gene>
    <name evidence="1" type="ORF">ABRZ08_13100</name>
</gene>
<organism evidence="1">
    <name type="scientific">Castellaniella ginsengisoli</name>
    <dbReference type="NCBI Taxonomy" id="546114"/>
    <lineage>
        <taxon>Bacteria</taxon>
        <taxon>Pseudomonadati</taxon>
        <taxon>Pseudomonadota</taxon>
        <taxon>Betaproteobacteria</taxon>
        <taxon>Burkholderiales</taxon>
        <taxon>Alcaligenaceae</taxon>
        <taxon>Castellaniella</taxon>
    </lineage>
</organism>
<name>A0AB39G021_9BURK</name>
<proteinExistence type="predicted"/>
<protein>
    <submittedName>
        <fullName evidence="1">Uncharacterized protein</fullName>
    </submittedName>
</protein>
<dbReference type="AlphaFoldDB" id="A0AB39G021"/>
<accession>A0AB39G021</accession>
<dbReference type="RefSeq" id="WP_368641751.1">
    <property type="nucleotide sequence ID" value="NZ_CP158268.1"/>
</dbReference>